<dbReference type="AlphaFoldDB" id="A0A8S1QGF8"/>
<name>A0A8S1QGF8_PARPR</name>
<evidence type="ECO:0000313" key="2">
    <source>
        <dbReference type="EMBL" id="CAD8113465.1"/>
    </source>
</evidence>
<dbReference type="Proteomes" id="UP000688137">
    <property type="component" value="Unassembled WGS sequence"/>
</dbReference>
<evidence type="ECO:0000313" key="3">
    <source>
        <dbReference type="Proteomes" id="UP000688137"/>
    </source>
</evidence>
<accession>A0A8S1QGF8</accession>
<feature type="compositionally biased region" description="Basic and acidic residues" evidence="1">
    <location>
        <begin position="1"/>
        <end position="12"/>
    </location>
</feature>
<keyword evidence="3" id="KW-1185">Reference proteome</keyword>
<dbReference type="EMBL" id="CAJJDM010000160">
    <property type="protein sequence ID" value="CAD8113465.1"/>
    <property type="molecule type" value="Genomic_DNA"/>
</dbReference>
<feature type="compositionally biased region" description="Polar residues" evidence="1">
    <location>
        <begin position="16"/>
        <end position="31"/>
    </location>
</feature>
<evidence type="ECO:0000256" key="1">
    <source>
        <dbReference type="SAM" id="MobiDB-lite"/>
    </source>
</evidence>
<gene>
    <name evidence="2" type="ORF">PPRIM_AZ9-3.1.T1550073</name>
</gene>
<feature type="region of interest" description="Disordered" evidence="1">
    <location>
        <begin position="1"/>
        <end position="31"/>
    </location>
</feature>
<comment type="caution">
    <text evidence="2">The sequence shown here is derived from an EMBL/GenBank/DDBJ whole genome shotgun (WGS) entry which is preliminary data.</text>
</comment>
<sequence length="415" mass="50131">MTTKEEFEKYQESLEGDSNVQDDQSYSQNKSVQTYLKPEVVGPSVLIEKAQTSYEFNDERYDLYSESREIFSKPNDSNSQYQDQEQKSEELYESNFVYQDKKYESLELQQLNNYQYQNQLSNGTIERQKKLSENDHSLILVDKLDIIQNKDRLNESVDMLLTIILQVKEKFQEEIKVQEKKDYYMNKLQKFSQKKIMKKFKIKQFKDNQYNFISQYLIRQENEESLKILLSCFIEYTFQWINLLDFKQEGKSQTFKEIQEFLKQEIIEQTTIKLGIQNYFQNKTYQKFDFIEFVINLLKIYQELKNLQTQELIIYQQQQEIYLQQLDAYQQQLFDFLKKISEMKLNRYKQKMNINFSLKTFKKLISCDAKPEVLNAIKAAKRKPKQFLNELILNDEEIKDFQEAIEKLLKKAKKL</sequence>
<organism evidence="2 3">
    <name type="scientific">Paramecium primaurelia</name>
    <dbReference type="NCBI Taxonomy" id="5886"/>
    <lineage>
        <taxon>Eukaryota</taxon>
        <taxon>Sar</taxon>
        <taxon>Alveolata</taxon>
        <taxon>Ciliophora</taxon>
        <taxon>Intramacronucleata</taxon>
        <taxon>Oligohymenophorea</taxon>
        <taxon>Peniculida</taxon>
        <taxon>Parameciidae</taxon>
        <taxon>Paramecium</taxon>
    </lineage>
</organism>
<proteinExistence type="predicted"/>
<reference evidence="2" key="1">
    <citation type="submission" date="2021-01" db="EMBL/GenBank/DDBJ databases">
        <authorList>
            <consortium name="Genoscope - CEA"/>
            <person name="William W."/>
        </authorList>
    </citation>
    <scope>NUCLEOTIDE SEQUENCE</scope>
</reference>
<protein>
    <submittedName>
        <fullName evidence="2">Uncharacterized protein</fullName>
    </submittedName>
</protein>